<accession>A0A1M2VTP4</accession>
<sequence>MPNGVTRLELTQIWHAIHAEEDHWQYDVLSTISALPGLEYLVLHDALPPCMAFEDVSMTTVTLPCLRELEVSETIEDLKLFLQYVTIPAEARLAIVARVRDAMWEPDVAGVLFAILPDNFKETLPMFHPTHALRLFAGYTIDGPLALSGYWGDDAVEPDDLAEWAIVIPDCGDLLADTVSLSLMELPRLMPPASLVHLELHIAPRILLFDVDWAAVLSSFLQLRTLAIGSLWKVEAVVTALYRHAELLPELSTLMLCLEEVTADPARGPRAPPEEGVPRREIEHVVVVEADSDSEETAEPYFAGTLLGSMLKSPNYEFERSRCLACHVTIRL</sequence>
<name>A0A1M2VTP4_TRAPU</name>
<evidence type="ECO:0008006" key="3">
    <source>
        <dbReference type="Google" id="ProtNLM"/>
    </source>
</evidence>
<evidence type="ECO:0000313" key="2">
    <source>
        <dbReference type="Proteomes" id="UP000184267"/>
    </source>
</evidence>
<dbReference type="OMA" id="IWHAIHA"/>
<dbReference type="EMBL" id="MNAD01000701">
    <property type="protein sequence ID" value="OJT10983.1"/>
    <property type="molecule type" value="Genomic_DNA"/>
</dbReference>
<proteinExistence type="predicted"/>
<dbReference type="OrthoDB" id="2757362at2759"/>
<organism evidence="1 2">
    <name type="scientific">Trametes pubescens</name>
    <name type="common">White-rot fungus</name>
    <dbReference type="NCBI Taxonomy" id="154538"/>
    <lineage>
        <taxon>Eukaryota</taxon>
        <taxon>Fungi</taxon>
        <taxon>Dikarya</taxon>
        <taxon>Basidiomycota</taxon>
        <taxon>Agaricomycotina</taxon>
        <taxon>Agaricomycetes</taxon>
        <taxon>Polyporales</taxon>
        <taxon>Polyporaceae</taxon>
        <taxon>Trametes</taxon>
    </lineage>
</organism>
<reference evidence="1 2" key="1">
    <citation type="submission" date="2016-10" db="EMBL/GenBank/DDBJ databases">
        <title>Genome sequence of the basidiomycete white-rot fungus Trametes pubescens.</title>
        <authorList>
            <person name="Makela M.R."/>
            <person name="Granchi Z."/>
            <person name="Peng M."/>
            <person name="De Vries R.P."/>
            <person name="Grigoriev I."/>
            <person name="Riley R."/>
            <person name="Hilden K."/>
        </authorList>
    </citation>
    <scope>NUCLEOTIDE SEQUENCE [LARGE SCALE GENOMIC DNA]</scope>
    <source>
        <strain evidence="1 2">FBCC735</strain>
    </source>
</reference>
<dbReference type="STRING" id="154538.A0A1M2VTP4"/>
<dbReference type="AlphaFoldDB" id="A0A1M2VTP4"/>
<protein>
    <recommendedName>
        <fullName evidence="3">F-box domain-containing protein</fullName>
    </recommendedName>
</protein>
<comment type="caution">
    <text evidence="1">The sequence shown here is derived from an EMBL/GenBank/DDBJ whole genome shotgun (WGS) entry which is preliminary data.</text>
</comment>
<evidence type="ECO:0000313" key="1">
    <source>
        <dbReference type="EMBL" id="OJT10983.1"/>
    </source>
</evidence>
<gene>
    <name evidence="1" type="ORF">TRAPUB_12490</name>
</gene>
<keyword evidence="2" id="KW-1185">Reference proteome</keyword>
<dbReference type="Proteomes" id="UP000184267">
    <property type="component" value="Unassembled WGS sequence"/>
</dbReference>